<evidence type="ECO:0000313" key="2">
    <source>
        <dbReference type="Proteomes" id="UP000318521"/>
    </source>
</evidence>
<proteinExistence type="predicted"/>
<dbReference type="AlphaFoldDB" id="A0A554A0C2"/>
<name>A0A554A0C2_9BACI</name>
<dbReference type="RefSeq" id="WP_143848371.1">
    <property type="nucleotide sequence ID" value="NZ_VLXZ01000004.1"/>
</dbReference>
<organism evidence="1 2">
    <name type="scientific">Alkalicoccobacillus porphyridii</name>
    <dbReference type="NCBI Taxonomy" id="2597270"/>
    <lineage>
        <taxon>Bacteria</taxon>
        <taxon>Bacillati</taxon>
        <taxon>Bacillota</taxon>
        <taxon>Bacilli</taxon>
        <taxon>Bacillales</taxon>
        <taxon>Bacillaceae</taxon>
        <taxon>Alkalicoccobacillus</taxon>
    </lineage>
</organism>
<comment type="caution">
    <text evidence="1">The sequence shown here is derived from an EMBL/GenBank/DDBJ whole genome shotgun (WGS) entry which is preliminary data.</text>
</comment>
<dbReference type="Proteomes" id="UP000318521">
    <property type="component" value="Unassembled WGS sequence"/>
</dbReference>
<evidence type="ECO:0000313" key="1">
    <source>
        <dbReference type="EMBL" id="TSB47141.1"/>
    </source>
</evidence>
<protein>
    <submittedName>
        <fullName evidence="1">Uncharacterized protein</fullName>
    </submittedName>
</protein>
<keyword evidence="2" id="KW-1185">Reference proteome</keyword>
<sequence>MKSNHVMISEGDKEVIKMTAKLIANKGYNPAEVCTLLLDTVAAEQGTRFVQDPVLYSSKFLSISGRFQCTNRRI</sequence>
<dbReference type="EMBL" id="VLXZ01000004">
    <property type="protein sequence ID" value="TSB47141.1"/>
    <property type="molecule type" value="Genomic_DNA"/>
</dbReference>
<gene>
    <name evidence="1" type="ORF">FN960_09025</name>
</gene>
<accession>A0A554A0C2</accession>
<reference evidence="1 2" key="1">
    <citation type="submission" date="2019-07" db="EMBL/GenBank/DDBJ databases">
        <authorList>
            <person name="Park Y.J."/>
            <person name="Jeong S.E."/>
            <person name="Jung H.S."/>
        </authorList>
    </citation>
    <scope>NUCLEOTIDE SEQUENCE [LARGE SCALE GENOMIC DNA]</scope>
    <source>
        <strain evidence="2">P16(2019)</strain>
    </source>
</reference>